<keyword evidence="2" id="KW-0472">Membrane</keyword>
<evidence type="ECO:0000256" key="1">
    <source>
        <dbReference type="ARBA" id="ARBA00004442"/>
    </source>
</evidence>
<name>U2QFC0_9BACT</name>
<dbReference type="PATRIC" id="fig|1115809.3.peg.653"/>
<protein>
    <submittedName>
        <fullName evidence="5">Uncharacterized protein</fullName>
    </submittedName>
</protein>
<dbReference type="Proteomes" id="UP000016648">
    <property type="component" value="Unassembled WGS sequence"/>
</dbReference>
<dbReference type="EMBL" id="AWEY01000008">
    <property type="protein sequence ID" value="ERK39998.1"/>
    <property type="molecule type" value="Genomic_DNA"/>
</dbReference>
<proteinExistence type="predicted"/>
<sequence length="775" mass="86112">MLLPLLLLLFSGSASTPQATKCPSVATVDSTATADRLLTAGELARAGRSNVWDALSLLDPSILLSDRALQGGRTLYVPQAMSVGDVSRWATGSRQPHALVMVDGQRADVATLRQLGLADIDHIRVVHDPLRLASYGLNGADGVVEVVTRKHTLGDIQVSYLLDTGLDFANRQTYGKAARGSSATDWLRLPLQTGFRHRHQVNVSGGDRYVGYLFSATLQPESRGVMVGSKEGISKLRSFVSYAHKQLRLQNDIAFSQSFDRQSPYGAFADLARIAPSTSPHDASGALAPTIAVDNRQVPNPVYEASLGSFDKSKYTSLTDRFGFRLDLNGHFMLQGDFNYLRTMARRDIFLSPNSAHFAANADMRARGTYHILRDNHTRYEGGASLSYRQSNAVGQLHASAGVRFFDGKATGETYGGRGILSDRMSYVSFTQAYDTLRSPSASRAFERTLQGFVALDYLFRHKYRLTLITNVNHSSLLPSRHRDAAYYGAAFHWDVAREGWMRGSIFDRLALRFSMGTTGVVPFTDRYFSASYRNDIHNEYIYNYYQIGARLQGMPNEDLKPTRLSSCQMTVDIAIRGFLVRLDLFHKRTSDLLVYARLPYYEGFSHQPDNGGTLSNTGYLLSLSKSLGRTDNLQATLRFASSLYINKVKALPDYFKTNFYTPALSALLDRHVFANSLGLDSRLGRYTCALTLHGLMTDKTPDHTAAEGTVRRIGRLDLRTLQVGYDLGAVKHWFHKADLTVTAENLLSWRSRRLPAGIHYPEVRSVVASVHVVF</sequence>
<evidence type="ECO:0000256" key="2">
    <source>
        <dbReference type="ARBA" id="ARBA00023136"/>
    </source>
</evidence>
<comment type="subcellular location">
    <subcellularLocation>
        <location evidence="1">Cell outer membrane</location>
    </subcellularLocation>
</comment>
<feature type="signal peptide" evidence="4">
    <location>
        <begin position="1"/>
        <end position="19"/>
    </location>
</feature>
<dbReference type="SUPFAM" id="SSF56935">
    <property type="entry name" value="Porins"/>
    <property type="match status" value="1"/>
</dbReference>
<evidence type="ECO:0000256" key="3">
    <source>
        <dbReference type="ARBA" id="ARBA00023237"/>
    </source>
</evidence>
<dbReference type="Gene3D" id="2.170.130.10">
    <property type="entry name" value="TonB-dependent receptor, plug domain"/>
    <property type="match status" value="1"/>
</dbReference>
<keyword evidence="3" id="KW-0998">Cell outer membrane</keyword>
<dbReference type="Gene3D" id="2.40.170.20">
    <property type="entry name" value="TonB-dependent receptor, beta-barrel domain"/>
    <property type="match status" value="1"/>
</dbReference>
<comment type="caution">
    <text evidence="5">The sequence shown here is derived from an EMBL/GenBank/DDBJ whole genome shotgun (WGS) entry which is preliminary data.</text>
</comment>
<dbReference type="InterPro" id="IPR037066">
    <property type="entry name" value="Plug_dom_sf"/>
</dbReference>
<dbReference type="InterPro" id="IPR036942">
    <property type="entry name" value="Beta-barrel_TonB_sf"/>
</dbReference>
<feature type="chain" id="PRO_5004634285" evidence="4">
    <location>
        <begin position="20"/>
        <end position="775"/>
    </location>
</feature>
<keyword evidence="4" id="KW-0732">Signal</keyword>
<dbReference type="AlphaFoldDB" id="U2QFC0"/>
<evidence type="ECO:0000313" key="5">
    <source>
        <dbReference type="EMBL" id="ERK39998.1"/>
    </source>
</evidence>
<gene>
    <name evidence="5" type="ORF">HMPREF9135_0178</name>
</gene>
<reference evidence="5 6" key="1">
    <citation type="submission" date="2013-08" db="EMBL/GenBank/DDBJ databases">
        <authorList>
            <person name="Durkin A.S."/>
            <person name="Haft D.R."/>
            <person name="McCorrison J."/>
            <person name="Torralba M."/>
            <person name="Gillis M."/>
            <person name="Haft D.H."/>
            <person name="Methe B."/>
            <person name="Sutton G."/>
            <person name="Nelson K.E."/>
        </authorList>
    </citation>
    <scope>NUCLEOTIDE SEQUENCE [LARGE SCALE GENOMIC DNA]</scope>
    <source>
        <strain evidence="5 6">F0067</strain>
    </source>
</reference>
<keyword evidence="6" id="KW-1185">Reference proteome</keyword>
<organism evidence="5 6">
    <name type="scientific">Segatella baroniae F0067</name>
    <dbReference type="NCBI Taxonomy" id="1115809"/>
    <lineage>
        <taxon>Bacteria</taxon>
        <taxon>Pseudomonadati</taxon>
        <taxon>Bacteroidota</taxon>
        <taxon>Bacteroidia</taxon>
        <taxon>Bacteroidales</taxon>
        <taxon>Prevotellaceae</taxon>
        <taxon>Segatella</taxon>
    </lineage>
</organism>
<dbReference type="RefSeq" id="WP_021589127.1">
    <property type="nucleotide sequence ID" value="NZ_AWEY01000008.1"/>
</dbReference>
<evidence type="ECO:0000313" key="6">
    <source>
        <dbReference type="Proteomes" id="UP000016648"/>
    </source>
</evidence>
<accession>U2QFC0</accession>
<dbReference type="GO" id="GO:0009279">
    <property type="term" value="C:cell outer membrane"/>
    <property type="evidence" value="ECO:0007669"/>
    <property type="project" value="UniProtKB-SubCell"/>
</dbReference>
<evidence type="ECO:0000256" key="4">
    <source>
        <dbReference type="SAM" id="SignalP"/>
    </source>
</evidence>